<gene>
    <name evidence="1" type="ORF">LEP1GSC083_5039</name>
</gene>
<evidence type="ECO:0000313" key="2">
    <source>
        <dbReference type="Proteomes" id="UP000012137"/>
    </source>
</evidence>
<dbReference type="AlphaFoldDB" id="M6KKA1"/>
<dbReference type="EMBL" id="AHMZ02000035">
    <property type="protein sequence ID" value="EMN32280.1"/>
    <property type="molecule type" value="Genomic_DNA"/>
</dbReference>
<name>M6KKA1_LEPIR</name>
<reference evidence="1 2" key="1">
    <citation type="submission" date="2013-01" db="EMBL/GenBank/DDBJ databases">
        <authorList>
            <person name="Harkins D.M."/>
            <person name="Durkin A.S."/>
            <person name="Brinkac L.M."/>
            <person name="Haft D.H."/>
            <person name="Selengut J.D."/>
            <person name="Sanka R."/>
            <person name="DePew J."/>
            <person name="Purushe J."/>
            <person name="Peacock S.J."/>
            <person name="Thaipadungpanit J."/>
            <person name="Wuthiekanun V.W."/>
            <person name="Day N.P."/>
            <person name="Vinetz J.M."/>
            <person name="Sutton G.G."/>
            <person name="Nierman W.C."/>
            <person name="Fouts D.E."/>
        </authorList>
    </citation>
    <scope>NUCLEOTIDE SEQUENCE [LARGE SCALE GENOMIC DNA]</scope>
    <source>
        <strain evidence="1 2">L0374</strain>
    </source>
</reference>
<organism evidence="1 2">
    <name type="scientific">Leptospira interrogans serovar Pyrogenes str. L0374</name>
    <dbReference type="NCBI Taxonomy" id="1049928"/>
    <lineage>
        <taxon>Bacteria</taxon>
        <taxon>Pseudomonadati</taxon>
        <taxon>Spirochaetota</taxon>
        <taxon>Spirochaetia</taxon>
        <taxon>Leptospirales</taxon>
        <taxon>Leptospiraceae</taxon>
        <taxon>Leptospira</taxon>
    </lineage>
</organism>
<proteinExistence type="predicted"/>
<sequence length="70" mass="7863">MSASVSSMLNAFKKVNENGKASPLNKAVKVEFGNHVLFSKYMKSDKDLILKETETFIQNVFSLNKNLSHN</sequence>
<protein>
    <submittedName>
        <fullName evidence="1">Uncharacterized protein</fullName>
    </submittedName>
</protein>
<dbReference type="Proteomes" id="UP000012137">
    <property type="component" value="Unassembled WGS sequence"/>
</dbReference>
<accession>M6KKA1</accession>
<evidence type="ECO:0000313" key="1">
    <source>
        <dbReference type="EMBL" id="EMN32280.1"/>
    </source>
</evidence>
<comment type="caution">
    <text evidence="1">The sequence shown here is derived from an EMBL/GenBank/DDBJ whole genome shotgun (WGS) entry which is preliminary data.</text>
</comment>